<organism evidence="4 5">
    <name type="scientific">Rhizobium esperanzae</name>
    <dbReference type="NCBI Taxonomy" id="1967781"/>
    <lineage>
        <taxon>Bacteria</taxon>
        <taxon>Pseudomonadati</taxon>
        <taxon>Pseudomonadota</taxon>
        <taxon>Alphaproteobacteria</taxon>
        <taxon>Hyphomicrobiales</taxon>
        <taxon>Rhizobiaceae</taxon>
        <taxon>Rhizobium/Agrobacterium group</taxon>
        <taxon>Rhizobium</taxon>
    </lineage>
</organism>
<evidence type="ECO:0000313" key="5">
    <source>
        <dbReference type="Proteomes" id="UP000533724"/>
    </source>
</evidence>
<proteinExistence type="predicted"/>
<dbReference type="InterPro" id="IPR011032">
    <property type="entry name" value="GroES-like_sf"/>
</dbReference>
<dbReference type="InterPro" id="IPR020843">
    <property type="entry name" value="ER"/>
</dbReference>
<evidence type="ECO:0000256" key="2">
    <source>
        <dbReference type="SAM" id="MobiDB-lite"/>
    </source>
</evidence>
<sequence length="385" mass="41203">MLVVNGRPRHEPGARRDGPDGERSVGLKQIPDTPRKSPKRSTPMAGQPVTTRIVLASRPSGKPVAANFRLERETVRDLAEGEVLLKTLYLSLDPYMRGRMDDAKSYAKPVEIGSVMEGGTVAQVARSHNTAFKAGDIVLSHSGWQSYSISDGTGLQKLDPETAPITTALGILGMPGFTAYAGLRNIGKPKAGETLVVAAASGAVGSAVGQIAKIYGARVVGIAGGSKKCDHLRQELGFDVAIDHHSSDFPAQLAAACPNGIDVYFENVGGHVWSAVFPLLNDFARIPVCGLIAHYNETSSVSSGRDQLPAVMRAILRKSLTIRGFIQREFADQRPDFSHQAGAWISEGRLKYKEDIVDGLENAPEAFLGLLEGKNFGKLIVRVAP</sequence>
<comment type="caution">
    <text evidence="4">The sequence shown here is derived from an EMBL/GenBank/DDBJ whole genome shotgun (WGS) entry which is preliminary data.</text>
</comment>
<dbReference type="Pfam" id="PF16884">
    <property type="entry name" value="ADH_N_2"/>
    <property type="match status" value="1"/>
</dbReference>
<dbReference type="InterPro" id="IPR013149">
    <property type="entry name" value="ADH-like_C"/>
</dbReference>
<dbReference type="SUPFAM" id="SSF50129">
    <property type="entry name" value="GroES-like"/>
    <property type="match status" value="2"/>
</dbReference>
<dbReference type="InterPro" id="IPR041694">
    <property type="entry name" value="ADH_N_2"/>
</dbReference>
<dbReference type="FunFam" id="3.40.50.720:FF:000121">
    <property type="entry name" value="Prostaglandin reductase 2"/>
    <property type="match status" value="1"/>
</dbReference>
<dbReference type="AlphaFoldDB" id="A0A7W6UL93"/>
<dbReference type="CDD" id="cd05288">
    <property type="entry name" value="PGDH"/>
    <property type="match status" value="1"/>
</dbReference>
<dbReference type="PANTHER" id="PTHR43205">
    <property type="entry name" value="PROSTAGLANDIN REDUCTASE"/>
    <property type="match status" value="1"/>
</dbReference>
<dbReference type="Gene3D" id="3.40.50.720">
    <property type="entry name" value="NAD(P)-binding Rossmann-like Domain"/>
    <property type="match status" value="1"/>
</dbReference>
<accession>A0A7W6UL93</accession>
<keyword evidence="1" id="KW-0560">Oxidoreductase</keyword>
<feature type="compositionally biased region" description="Basic and acidic residues" evidence="2">
    <location>
        <begin position="8"/>
        <end position="25"/>
    </location>
</feature>
<name>A0A7W6UL93_9HYPH</name>
<dbReference type="EMBL" id="JACIHI010000004">
    <property type="protein sequence ID" value="MBB4439127.1"/>
    <property type="molecule type" value="Genomic_DNA"/>
</dbReference>
<dbReference type="Gene3D" id="3.90.180.10">
    <property type="entry name" value="Medium-chain alcohol dehydrogenases, catalytic domain"/>
    <property type="match status" value="1"/>
</dbReference>
<dbReference type="InterPro" id="IPR036291">
    <property type="entry name" value="NAD(P)-bd_dom_sf"/>
</dbReference>
<evidence type="ECO:0000256" key="1">
    <source>
        <dbReference type="ARBA" id="ARBA00023002"/>
    </source>
</evidence>
<gene>
    <name evidence="4" type="ORF">GGE15_002384</name>
</gene>
<evidence type="ECO:0000259" key="3">
    <source>
        <dbReference type="SMART" id="SM00829"/>
    </source>
</evidence>
<protein>
    <recommendedName>
        <fullName evidence="3">Enoyl reductase (ER) domain-containing protein</fullName>
    </recommendedName>
</protein>
<dbReference type="SMART" id="SM00829">
    <property type="entry name" value="PKS_ER"/>
    <property type="match status" value="1"/>
</dbReference>
<dbReference type="GO" id="GO:0016628">
    <property type="term" value="F:oxidoreductase activity, acting on the CH-CH group of donors, NAD or NADP as acceptor"/>
    <property type="evidence" value="ECO:0007669"/>
    <property type="project" value="InterPro"/>
</dbReference>
<evidence type="ECO:0000313" key="4">
    <source>
        <dbReference type="EMBL" id="MBB4439127.1"/>
    </source>
</evidence>
<feature type="region of interest" description="Disordered" evidence="2">
    <location>
        <begin position="1"/>
        <end position="50"/>
    </location>
</feature>
<dbReference type="InterPro" id="IPR045010">
    <property type="entry name" value="MDR_fam"/>
</dbReference>
<dbReference type="Pfam" id="PF00107">
    <property type="entry name" value="ADH_zinc_N"/>
    <property type="match status" value="1"/>
</dbReference>
<reference evidence="4 5" key="1">
    <citation type="submission" date="2020-08" db="EMBL/GenBank/DDBJ databases">
        <title>Genomic Encyclopedia of Type Strains, Phase IV (KMG-V): Genome sequencing to study the core and pangenomes of soil and plant-associated prokaryotes.</title>
        <authorList>
            <person name="Whitman W."/>
        </authorList>
    </citation>
    <scope>NUCLEOTIDE SEQUENCE [LARGE SCALE GENOMIC DNA]</scope>
    <source>
        <strain evidence="4 5">SEMIA 414</strain>
    </source>
</reference>
<dbReference type="Proteomes" id="UP000533724">
    <property type="component" value="Unassembled WGS sequence"/>
</dbReference>
<dbReference type="PANTHER" id="PTHR43205:SF7">
    <property type="entry name" value="PROSTAGLANDIN REDUCTASE 1"/>
    <property type="match status" value="1"/>
</dbReference>
<dbReference type="SUPFAM" id="SSF51735">
    <property type="entry name" value="NAD(P)-binding Rossmann-fold domains"/>
    <property type="match status" value="1"/>
</dbReference>
<feature type="domain" description="Enoyl reductase (ER)" evidence="3">
    <location>
        <begin position="65"/>
        <end position="381"/>
    </location>
</feature>